<dbReference type="Proteomes" id="UP000502756">
    <property type="component" value="Chromosome"/>
</dbReference>
<dbReference type="GO" id="GO:0016747">
    <property type="term" value="F:acyltransferase activity, transferring groups other than amino-acyl groups"/>
    <property type="evidence" value="ECO:0007669"/>
    <property type="project" value="InterPro"/>
</dbReference>
<dbReference type="PANTHER" id="PTHR43792">
    <property type="entry name" value="GNAT FAMILY, PUTATIVE (AFU_ORTHOLOGUE AFUA_3G00765)-RELATED-RELATED"/>
    <property type="match status" value="1"/>
</dbReference>
<dbReference type="SUPFAM" id="SSF55729">
    <property type="entry name" value="Acyl-CoA N-acyltransferases (Nat)"/>
    <property type="match status" value="1"/>
</dbReference>
<dbReference type="PANTHER" id="PTHR43792:SF13">
    <property type="entry name" value="ACETYLTRANSFERASE"/>
    <property type="match status" value="1"/>
</dbReference>
<dbReference type="AlphaFoldDB" id="A0A6M5Y3S7"/>
<dbReference type="CDD" id="cd04301">
    <property type="entry name" value="NAT_SF"/>
    <property type="match status" value="1"/>
</dbReference>
<dbReference type="PROSITE" id="PS51186">
    <property type="entry name" value="GNAT"/>
    <property type="match status" value="1"/>
</dbReference>
<dbReference type="InterPro" id="IPR051531">
    <property type="entry name" value="N-acetyltransferase"/>
</dbReference>
<dbReference type="Gene3D" id="3.40.630.30">
    <property type="match status" value="1"/>
</dbReference>
<reference evidence="2 3" key="1">
    <citation type="submission" date="2020-05" db="EMBL/GenBank/DDBJ databases">
        <title>Genome sequencing of Spirosoma sp. TS118.</title>
        <authorList>
            <person name="Lee J.-H."/>
            <person name="Jeong S."/>
            <person name="Zhao L."/>
            <person name="Jung J.-H."/>
            <person name="Kim M.-K."/>
            <person name="Lim S."/>
        </authorList>
    </citation>
    <scope>NUCLEOTIDE SEQUENCE [LARGE SCALE GENOMIC DNA]</scope>
    <source>
        <strain evidence="2 3">TS118</strain>
    </source>
</reference>
<proteinExistence type="predicted"/>
<protein>
    <submittedName>
        <fullName evidence="2">GNAT family N-acetyltransferase</fullName>
    </submittedName>
</protein>
<keyword evidence="2" id="KW-0808">Transferase</keyword>
<evidence type="ECO:0000313" key="3">
    <source>
        <dbReference type="Proteomes" id="UP000502756"/>
    </source>
</evidence>
<accession>A0A6M5Y3S7</accession>
<feature type="domain" description="N-acetyltransferase" evidence="1">
    <location>
        <begin position="28"/>
        <end position="172"/>
    </location>
</feature>
<dbReference type="EMBL" id="CP053435">
    <property type="protein sequence ID" value="QJW89207.1"/>
    <property type="molecule type" value="Genomic_DNA"/>
</dbReference>
<name>A0A6M5Y3S7_9BACT</name>
<evidence type="ECO:0000313" key="2">
    <source>
        <dbReference type="EMBL" id="QJW89207.1"/>
    </source>
</evidence>
<dbReference type="InterPro" id="IPR016181">
    <property type="entry name" value="Acyl_CoA_acyltransferase"/>
</dbReference>
<sequence>MLPITTPRLLLLPPDQPIYEALFAGSAQLGHHLNISVPEVLSEFDIETFRYAFDRFQEDASEAPWWLYLFIHRQDRALAGVGGYKGKPDEQGMVEIGYEIYPNYRLQGLATEAADALIKRAFEHPAVRIVQAHTLAEENPSVRVLKRCGMSFTDAFDSPDDGPIWQWQIRRP</sequence>
<dbReference type="RefSeq" id="WP_171739045.1">
    <property type="nucleotide sequence ID" value="NZ_CP053435.1"/>
</dbReference>
<evidence type="ECO:0000259" key="1">
    <source>
        <dbReference type="PROSITE" id="PS51186"/>
    </source>
</evidence>
<dbReference type="KEGG" id="stae:HNV11_07275"/>
<gene>
    <name evidence="2" type="ORF">HNV11_07275</name>
</gene>
<dbReference type="InterPro" id="IPR000182">
    <property type="entry name" value="GNAT_dom"/>
</dbReference>
<organism evidence="2 3">
    <name type="scientific">Spirosoma taeanense</name>
    <dbReference type="NCBI Taxonomy" id="2735870"/>
    <lineage>
        <taxon>Bacteria</taxon>
        <taxon>Pseudomonadati</taxon>
        <taxon>Bacteroidota</taxon>
        <taxon>Cytophagia</taxon>
        <taxon>Cytophagales</taxon>
        <taxon>Cytophagaceae</taxon>
        <taxon>Spirosoma</taxon>
    </lineage>
</organism>
<keyword evidence="3" id="KW-1185">Reference proteome</keyword>
<dbReference type="Pfam" id="PF13302">
    <property type="entry name" value="Acetyltransf_3"/>
    <property type="match status" value="1"/>
</dbReference>